<reference evidence="1 2" key="1">
    <citation type="submission" date="2023-03" db="EMBL/GenBank/DDBJ databases">
        <title>Bacillus Genome Sequencing.</title>
        <authorList>
            <person name="Dunlap C."/>
        </authorList>
    </citation>
    <scope>NUCLEOTIDE SEQUENCE [LARGE SCALE GENOMIC DNA]</scope>
    <source>
        <strain evidence="1 2">NRS-52</strain>
    </source>
</reference>
<dbReference type="Proteomes" id="UP001343257">
    <property type="component" value="Unassembled WGS sequence"/>
</dbReference>
<evidence type="ECO:0000313" key="1">
    <source>
        <dbReference type="EMBL" id="MED5020780.1"/>
    </source>
</evidence>
<accession>A0ABU6Q2Q0</accession>
<protein>
    <submittedName>
        <fullName evidence="1">Uncharacterized protein</fullName>
    </submittedName>
</protein>
<sequence>MERQQKQQYEAAIAHLENYHGHEFSYEEAIAKIDTGLAVESGKWRMQLDDKGRLWLGQLRPDVSYLWMRPVYIPPILLDYRWHEIERSTI</sequence>
<dbReference type="EMBL" id="JARTLD010000079">
    <property type="protein sequence ID" value="MED5020780.1"/>
    <property type="molecule type" value="Genomic_DNA"/>
</dbReference>
<dbReference type="RefSeq" id="WP_328282206.1">
    <property type="nucleotide sequence ID" value="NZ_JARTLD010000079.1"/>
</dbReference>
<proteinExistence type="predicted"/>
<comment type="caution">
    <text evidence="1">The sequence shown here is derived from an EMBL/GenBank/DDBJ whole genome shotgun (WGS) entry which is preliminary data.</text>
</comment>
<evidence type="ECO:0000313" key="2">
    <source>
        <dbReference type="Proteomes" id="UP001343257"/>
    </source>
</evidence>
<keyword evidence="2" id="KW-1185">Reference proteome</keyword>
<gene>
    <name evidence="1" type="ORF">P9847_26315</name>
</gene>
<organism evidence="1 2">
    <name type="scientific">Paenibacillus chibensis</name>
    <dbReference type="NCBI Taxonomy" id="59846"/>
    <lineage>
        <taxon>Bacteria</taxon>
        <taxon>Bacillati</taxon>
        <taxon>Bacillota</taxon>
        <taxon>Bacilli</taxon>
        <taxon>Bacillales</taxon>
        <taxon>Paenibacillaceae</taxon>
        <taxon>Paenibacillus</taxon>
    </lineage>
</organism>
<name>A0ABU6Q2Q0_9BACL</name>